<keyword evidence="7 8" id="KW-0520">NAD</keyword>
<feature type="binding site" evidence="8">
    <location>
        <position position="173"/>
    </location>
    <ligand>
        <name>ATP</name>
        <dbReference type="ChEBI" id="CHEBI:30616"/>
    </ligand>
</feature>
<dbReference type="AlphaFoldDB" id="D7D8Z4"/>
<name>D7D8Z4_STAHD</name>
<dbReference type="Proteomes" id="UP000002573">
    <property type="component" value="Chromosome"/>
</dbReference>
<organism evidence="12 13">
    <name type="scientific">Staphylothermus hellenicus (strain DSM 12710 / JCM 10830 / BK20S6-10-b1 / P8)</name>
    <dbReference type="NCBI Taxonomy" id="591019"/>
    <lineage>
        <taxon>Archaea</taxon>
        <taxon>Thermoproteota</taxon>
        <taxon>Thermoprotei</taxon>
        <taxon>Desulfurococcales</taxon>
        <taxon>Desulfurococcaceae</taxon>
        <taxon>Staphylothermus</taxon>
    </lineage>
</organism>
<dbReference type="HAMAP" id="MF_00193">
    <property type="entry name" value="NadE_ammonia_dep"/>
    <property type="match status" value="1"/>
</dbReference>
<dbReference type="NCBIfam" id="NF010587">
    <property type="entry name" value="PRK13980.1"/>
    <property type="match status" value="1"/>
</dbReference>
<reference evidence="12 13" key="2">
    <citation type="journal article" date="2011" name="Stand. Genomic Sci.">
        <title>Complete genome sequence of Staphylothermus hellenicus P8.</title>
        <authorList>
            <person name="Anderson I."/>
            <person name="Wirth R."/>
            <person name="Lucas S."/>
            <person name="Copeland A."/>
            <person name="Lapidus A."/>
            <person name="Cheng J.F."/>
            <person name="Goodwin L."/>
            <person name="Pitluck S."/>
            <person name="Davenport K."/>
            <person name="Detter J.C."/>
            <person name="Han C."/>
            <person name="Tapia R."/>
            <person name="Land M."/>
            <person name="Hauser L."/>
            <person name="Pati A."/>
            <person name="Mikhailova N."/>
            <person name="Woyke T."/>
            <person name="Klenk H.P."/>
            <person name="Kyrpides N."/>
            <person name="Ivanova N."/>
        </authorList>
    </citation>
    <scope>NUCLEOTIDE SEQUENCE [LARGE SCALE GENOMIC DNA]</scope>
    <source>
        <strain evidence="13">DSM 12710 / JCM 10830 / BK20S6-10-b1 / P8</strain>
    </source>
</reference>
<feature type="binding site" description="in other chain" evidence="8">
    <location>
        <position position="124"/>
    </location>
    <ligand>
        <name>deamido-NAD(+)</name>
        <dbReference type="ChEBI" id="CHEBI:58437"/>
        <note>ligand shared between two neighboring subunits</note>
    </ligand>
</feature>
<feature type="binding site" evidence="8">
    <location>
        <position position="195"/>
    </location>
    <ligand>
        <name>ATP</name>
        <dbReference type="ChEBI" id="CHEBI:30616"/>
    </ligand>
</feature>
<dbReference type="GO" id="GO:0003952">
    <property type="term" value="F:NAD+ synthase (glutamine-hydrolyzing) activity"/>
    <property type="evidence" value="ECO:0007669"/>
    <property type="project" value="InterPro"/>
</dbReference>
<keyword evidence="4 8" id="KW-0547">Nucleotide-binding</keyword>
<evidence type="ECO:0000256" key="7">
    <source>
        <dbReference type="ARBA" id="ARBA00023027"/>
    </source>
</evidence>
<feature type="binding site" evidence="8">
    <location>
        <position position="45"/>
    </location>
    <ligand>
        <name>Mg(2+)</name>
        <dbReference type="ChEBI" id="CHEBI:18420"/>
    </ligand>
</feature>
<dbReference type="GO" id="GO:0005737">
    <property type="term" value="C:cytoplasm"/>
    <property type="evidence" value="ECO:0007669"/>
    <property type="project" value="InterPro"/>
</dbReference>
<dbReference type="GeneID" id="9234428"/>
<sequence length="275" mass="31172">MVITIKDLLNIPYDKAEEIITEFIKNKIEEANLKGAVIGLSGGVDSSVTLLLALKAVGPEKVTAMFMPDTRATPKRDMEDALWLVKKYGIKYYVIRIDDIVDSYSVMPFFNINYNIPTGNLRARIRMNILYYYANLHNYLVVGTGDRSEILIGYFTKFGDGGVDILPIGSLYKTQVRKMGEYLGLPERITSKPSSPALWPGHKAEEELGIKYETIDLVLYALFDKNIAQEKVPEYTGVDPSIVAKILEMHRRTRHKRQPPPTPSFPWVKEAIKEI</sequence>
<dbReference type="RefSeq" id="WP_013143438.1">
    <property type="nucleotide sequence ID" value="NC_014205.1"/>
</dbReference>
<dbReference type="KEGG" id="shc:Shell_1139"/>
<evidence type="ECO:0000259" key="11">
    <source>
        <dbReference type="Pfam" id="PF02540"/>
    </source>
</evidence>
<evidence type="ECO:0000256" key="5">
    <source>
        <dbReference type="ARBA" id="ARBA00022840"/>
    </source>
</evidence>
<feature type="binding site" evidence="8">
    <location>
        <begin position="39"/>
        <end position="46"/>
    </location>
    <ligand>
        <name>ATP</name>
        <dbReference type="ChEBI" id="CHEBI:30616"/>
    </ligand>
</feature>
<comment type="function">
    <text evidence="8">Catalyzes the ATP-dependent amidation of deamido-NAD to form NAD. Uses ammonia as a nitrogen source.</text>
</comment>
<reference evidence="13" key="1">
    <citation type="submission" date="2010-05" db="EMBL/GenBank/DDBJ databases">
        <title>Complete sequence of Staphylothermus hellenicus DSM 12710.</title>
        <authorList>
            <consortium name="US DOE Joint Genome Institute"/>
            <person name="Lucas S."/>
            <person name="Copeland A."/>
            <person name="Lapidus A."/>
            <person name="Cheng J.-F."/>
            <person name="Bruce D."/>
            <person name="Goodwin L."/>
            <person name="Pitluck S."/>
            <person name="Davenport K."/>
            <person name="Detter J.C."/>
            <person name="Han C."/>
            <person name="Tapia R."/>
            <person name="Larimer F."/>
            <person name="Land M."/>
            <person name="Hauser L."/>
            <person name="Kyrpides N."/>
            <person name="Mikhailova N."/>
            <person name="Anderson I.J."/>
            <person name="Woyke T."/>
        </authorList>
    </citation>
    <scope>NUCLEOTIDE SEQUENCE [LARGE SCALE GENOMIC DNA]</scope>
    <source>
        <strain evidence="13">DSM 12710 / JCM 10830 / BK20S6-10-b1 / P8</strain>
    </source>
</reference>
<evidence type="ECO:0000256" key="1">
    <source>
        <dbReference type="ARBA" id="ARBA00005859"/>
    </source>
</evidence>
<dbReference type="EC" id="6.3.1.5" evidence="8 10"/>
<dbReference type="NCBIfam" id="TIGR00552">
    <property type="entry name" value="nadE"/>
    <property type="match status" value="1"/>
</dbReference>
<dbReference type="HOGENOM" id="CLU_059327_1_1_2"/>
<dbReference type="GO" id="GO:0004359">
    <property type="term" value="F:glutaminase activity"/>
    <property type="evidence" value="ECO:0007669"/>
    <property type="project" value="InterPro"/>
</dbReference>
<evidence type="ECO:0000256" key="9">
    <source>
        <dbReference type="RuleBase" id="RU003811"/>
    </source>
</evidence>
<evidence type="ECO:0000313" key="13">
    <source>
        <dbReference type="Proteomes" id="UP000002573"/>
    </source>
</evidence>
<keyword evidence="13" id="KW-1185">Reference proteome</keyword>
<dbReference type="STRING" id="591019.Shell_1139"/>
<accession>D7D8Z4</accession>
<dbReference type="PANTHER" id="PTHR23090:SF9">
    <property type="entry name" value="GLUTAMINE-DEPENDENT NAD(+) SYNTHETASE"/>
    <property type="match status" value="1"/>
</dbReference>
<dbReference type="GO" id="GO:0008795">
    <property type="term" value="F:NAD+ synthase activity"/>
    <property type="evidence" value="ECO:0007669"/>
    <property type="project" value="UniProtKB-UniRule"/>
</dbReference>
<dbReference type="GO" id="GO:0005524">
    <property type="term" value="F:ATP binding"/>
    <property type="evidence" value="ECO:0007669"/>
    <property type="project" value="UniProtKB-UniRule"/>
</dbReference>
<dbReference type="OrthoDB" id="39312at2157"/>
<keyword evidence="5 8" id="KW-0067">ATP-binding</keyword>
<keyword evidence="3 8" id="KW-0479">Metal-binding</keyword>
<dbReference type="SUPFAM" id="SSF52402">
    <property type="entry name" value="Adenine nucleotide alpha hydrolases-like"/>
    <property type="match status" value="1"/>
</dbReference>
<evidence type="ECO:0000313" key="12">
    <source>
        <dbReference type="EMBL" id="ADI32240.1"/>
    </source>
</evidence>
<comment type="pathway">
    <text evidence="8">Cofactor biosynthesis; NAD(+) biosynthesis; NAD(+) from deamido-NAD(+) (ammonia route): step 1/1.</text>
</comment>
<evidence type="ECO:0000256" key="3">
    <source>
        <dbReference type="ARBA" id="ARBA00022723"/>
    </source>
</evidence>
<evidence type="ECO:0000256" key="8">
    <source>
        <dbReference type="HAMAP-Rule" id="MF_00193"/>
    </source>
</evidence>
<dbReference type="eggNOG" id="arCOG00069">
    <property type="taxonomic scope" value="Archaea"/>
</dbReference>
<comment type="subunit">
    <text evidence="8">Homodimer.</text>
</comment>
<feature type="binding site" evidence="8">
    <location>
        <position position="164"/>
    </location>
    <ligand>
        <name>deamido-NAD(+)</name>
        <dbReference type="ChEBI" id="CHEBI:58437"/>
        <note>ligand shared between two neighboring subunits</note>
    </ligand>
</feature>
<feature type="binding site" evidence="8">
    <location>
        <position position="144"/>
    </location>
    <ligand>
        <name>ATP</name>
        <dbReference type="ChEBI" id="CHEBI:30616"/>
    </ligand>
</feature>
<comment type="similarity">
    <text evidence="1 8 9">Belongs to the NAD synthetase family.</text>
</comment>
<dbReference type="Pfam" id="PF02540">
    <property type="entry name" value="NAD_synthase"/>
    <property type="match status" value="1"/>
</dbReference>
<dbReference type="CDD" id="cd00553">
    <property type="entry name" value="NAD_synthase"/>
    <property type="match status" value="1"/>
</dbReference>
<dbReference type="PANTHER" id="PTHR23090">
    <property type="entry name" value="NH 3 /GLUTAMINE-DEPENDENT NAD + SYNTHETASE"/>
    <property type="match status" value="1"/>
</dbReference>
<dbReference type="EMBL" id="CP002051">
    <property type="protein sequence ID" value="ADI32240.1"/>
    <property type="molecule type" value="Genomic_DNA"/>
</dbReference>
<feature type="binding site" description="in other chain" evidence="8">
    <location>
        <position position="157"/>
    </location>
    <ligand>
        <name>deamido-NAD(+)</name>
        <dbReference type="ChEBI" id="CHEBI:58437"/>
        <note>ligand shared between two neighboring subunits</note>
    </ligand>
</feature>
<protein>
    <recommendedName>
        <fullName evidence="8 10">NH(3)-dependent NAD(+) synthetase</fullName>
        <ecNumber evidence="8 10">6.3.1.5</ecNumber>
    </recommendedName>
</protein>
<dbReference type="Gene3D" id="3.40.50.620">
    <property type="entry name" value="HUPs"/>
    <property type="match status" value="1"/>
</dbReference>
<evidence type="ECO:0000256" key="10">
    <source>
        <dbReference type="RuleBase" id="RU003812"/>
    </source>
</evidence>
<evidence type="ECO:0000256" key="2">
    <source>
        <dbReference type="ARBA" id="ARBA00022598"/>
    </source>
</evidence>
<keyword evidence="6 8" id="KW-0460">Magnesium</keyword>
<comment type="catalytic activity">
    <reaction evidence="8 10">
        <text>deamido-NAD(+) + NH4(+) + ATP = AMP + diphosphate + NAD(+) + H(+)</text>
        <dbReference type="Rhea" id="RHEA:21188"/>
        <dbReference type="ChEBI" id="CHEBI:15378"/>
        <dbReference type="ChEBI" id="CHEBI:28938"/>
        <dbReference type="ChEBI" id="CHEBI:30616"/>
        <dbReference type="ChEBI" id="CHEBI:33019"/>
        <dbReference type="ChEBI" id="CHEBI:57540"/>
        <dbReference type="ChEBI" id="CHEBI:58437"/>
        <dbReference type="ChEBI" id="CHEBI:456215"/>
        <dbReference type="EC" id="6.3.1.5"/>
    </reaction>
</comment>
<dbReference type="InterPro" id="IPR003694">
    <property type="entry name" value="NAD_synthase"/>
</dbReference>
<dbReference type="InterPro" id="IPR014729">
    <property type="entry name" value="Rossmann-like_a/b/a_fold"/>
</dbReference>
<dbReference type="FunFam" id="3.40.50.620:FF:000106">
    <property type="entry name" value="Glutamine-dependent NAD(+) synthetase"/>
    <property type="match status" value="1"/>
</dbReference>
<evidence type="ECO:0000256" key="6">
    <source>
        <dbReference type="ARBA" id="ARBA00022842"/>
    </source>
</evidence>
<evidence type="ECO:0000256" key="4">
    <source>
        <dbReference type="ARBA" id="ARBA00022741"/>
    </source>
</evidence>
<dbReference type="UniPathway" id="UPA00253">
    <property type="reaction ID" value="UER00333"/>
</dbReference>
<feature type="domain" description="NAD/GMP synthase" evidence="11">
    <location>
        <begin position="20"/>
        <end position="260"/>
    </location>
</feature>
<dbReference type="InterPro" id="IPR022310">
    <property type="entry name" value="NAD/GMP_synthase"/>
</dbReference>
<feature type="binding site" description="in other chain" evidence="8">
    <location>
        <begin position="255"/>
        <end position="256"/>
    </location>
    <ligand>
        <name>deamido-NAD(+)</name>
        <dbReference type="ChEBI" id="CHEBI:58437"/>
        <note>ligand shared between two neighboring subunits</note>
    </ligand>
</feature>
<dbReference type="GO" id="GO:0046872">
    <property type="term" value="F:metal ion binding"/>
    <property type="evidence" value="ECO:0007669"/>
    <property type="project" value="UniProtKB-KW"/>
</dbReference>
<dbReference type="GO" id="GO:0009435">
    <property type="term" value="P:NAD+ biosynthetic process"/>
    <property type="evidence" value="ECO:0007669"/>
    <property type="project" value="UniProtKB-UniRule"/>
</dbReference>
<dbReference type="InterPro" id="IPR022926">
    <property type="entry name" value="NH(3)-dep_NAD(+)_synth"/>
</dbReference>
<proteinExistence type="inferred from homology"/>
<keyword evidence="2 8" id="KW-0436">Ligase</keyword>
<gene>
    <name evidence="8" type="primary">nadE</name>
    <name evidence="12" type="ordered locus">Shell_1139</name>
</gene>
<feature type="binding site" evidence="8">
    <location>
        <position position="149"/>
    </location>
    <ligand>
        <name>Mg(2+)</name>
        <dbReference type="ChEBI" id="CHEBI:18420"/>
    </ligand>
</feature>